<dbReference type="InterPro" id="IPR003593">
    <property type="entry name" value="AAA+_ATPase"/>
</dbReference>
<dbReference type="PANTHER" id="PTHR42781">
    <property type="entry name" value="SPERMIDINE/PUTRESCINE IMPORT ATP-BINDING PROTEIN POTA"/>
    <property type="match status" value="1"/>
</dbReference>
<dbReference type="SMART" id="SM00382">
    <property type="entry name" value="AAA"/>
    <property type="match status" value="1"/>
</dbReference>
<dbReference type="RefSeq" id="WP_200273069.1">
    <property type="nucleotide sequence ID" value="NZ_JAENIJ010000036.1"/>
</dbReference>
<dbReference type="Pfam" id="PF00005">
    <property type="entry name" value="ABC_tran"/>
    <property type="match status" value="1"/>
</dbReference>
<comment type="caution">
    <text evidence="5">The sequence shown here is derived from an EMBL/GenBank/DDBJ whole genome shotgun (WGS) entry which is preliminary data.</text>
</comment>
<organism evidence="5 6">
    <name type="scientific">Luteolibacter pohnpeiensis</name>
    <dbReference type="NCBI Taxonomy" id="454153"/>
    <lineage>
        <taxon>Bacteria</taxon>
        <taxon>Pseudomonadati</taxon>
        <taxon>Verrucomicrobiota</taxon>
        <taxon>Verrucomicrobiia</taxon>
        <taxon>Verrucomicrobiales</taxon>
        <taxon>Verrucomicrobiaceae</taxon>
        <taxon>Luteolibacter</taxon>
    </lineage>
</organism>
<name>A0A934SFC0_9BACT</name>
<dbReference type="AlphaFoldDB" id="A0A934SFC0"/>
<dbReference type="InterPro" id="IPR013611">
    <property type="entry name" value="Transp-assoc_OB_typ2"/>
</dbReference>
<dbReference type="InterPro" id="IPR003439">
    <property type="entry name" value="ABC_transporter-like_ATP-bd"/>
</dbReference>
<dbReference type="InterPro" id="IPR050093">
    <property type="entry name" value="ABC_SmlMolc_Importer"/>
</dbReference>
<evidence type="ECO:0000256" key="2">
    <source>
        <dbReference type="ARBA" id="ARBA00022741"/>
    </source>
</evidence>
<keyword evidence="6" id="KW-1185">Reference proteome</keyword>
<sequence>MEPIRAESITKSFGSIQALDGISVEIAAGELFFLLGASGCGKTTLLRCIAGLETPTSGSIFFGDKEVTRMPPHKREAAMVFQSYALWPHLSVGQNIAFGLQERKVPKAEIKRRVAEALEMVKLPGFEDRSIDQMSGGQQQRVSLARALVVRPRCLLLDEPLSNLDAQLRVEMRREIRRIVKENGLTGIYVTHDQEEALAMADRMAILSHGKIGQVGTPEEIYRSPLNAYVANFIGETNILTGDLLEIRDRFAVVSTAAGPVVGKISDPSWHPVSGEPVRVSIRPEALRLKQLENDNQLSGNIVDRTYLGQRIQYWIESPAGRIQTVELNPHQLLEPGGPPVPIFCRHEDVVILKP</sequence>
<dbReference type="EMBL" id="JAENIJ010000036">
    <property type="protein sequence ID" value="MBK1884148.1"/>
    <property type="molecule type" value="Genomic_DNA"/>
</dbReference>
<keyword evidence="2" id="KW-0547">Nucleotide-binding</keyword>
<evidence type="ECO:0000256" key="3">
    <source>
        <dbReference type="ARBA" id="ARBA00022840"/>
    </source>
</evidence>
<dbReference type="PROSITE" id="PS50893">
    <property type="entry name" value="ABC_TRANSPORTER_2"/>
    <property type="match status" value="1"/>
</dbReference>
<dbReference type="PANTHER" id="PTHR42781:SF4">
    <property type="entry name" value="SPERMIDINE_PUTRESCINE IMPORT ATP-BINDING PROTEIN POTA"/>
    <property type="match status" value="1"/>
</dbReference>
<dbReference type="PROSITE" id="PS00211">
    <property type="entry name" value="ABC_TRANSPORTER_1"/>
    <property type="match status" value="1"/>
</dbReference>
<proteinExistence type="predicted"/>
<evidence type="ECO:0000259" key="4">
    <source>
        <dbReference type="PROSITE" id="PS50893"/>
    </source>
</evidence>
<dbReference type="Gene3D" id="2.40.50.100">
    <property type="match status" value="1"/>
</dbReference>
<dbReference type="GO" id="GO:0005524">
    <property type="term" value="F:ATP binding"/>
    <property type="evidence" value="ECO:0007669"/>
    <property type="project" value="UniProtKB-KW"/>
</dbReference>
<feature type="domain" description="ABC transporter" evidence="4">
    <location>
        <begin position="4"/>
        <end position="234"/>
    </location>
</feature>
<dbReference type="Proteomes" id="UP000603141">
    <property type="component" value="Unassembled WGS sequence"/>
</dbReference>
<keyword evidence="1" id="KW-0813">Transport</keyword>
<protein>
    <submittedName>
        <fullName evidence="5">ABC transporter ATP-binding protein</fullName>
    </submittedName>
</protein>
<dbReference type="Gene3D" id="3.40.50.300">
    <property type="entry name" value="P-loop containing nucleotide triphosphate hydrolases"/>
    <property type="match status" value="1"/>
</dbReference>
<evidence type="ECO:0000313" key="6">
    <source>
        <dbReference type="Proteomes" id="UP000603141"/>
    </source>
</evidence>
<dbReference type="GO" id="GO:0016887">
    <property type="term" value="F:ATP hydrolysis activity"/>
    <property type="evidence" value="ECO:0007669"/>
    <property type="project" value="InterPro"/>
</dbReference>
<dbReference type="GO" id="GO:0140359">
    <property type="term" value="F:ABC-type transporter activity"/>
    <property type="evidence" value="ECO:0007669"/>
    <property type="project" value="UniProtKB-ARBA"/>
</dbReference>
<dbReference type="GO" id="GO:0043190">
    <property type="term" value="C:ATP-binding cassette (ABC) transporter complex"/>
    <property type="evidence" value="ECO:0007669"/>
    <property type="project" value="InterPro"/>
</dbReference>
<dbReference type="SUPFAM" id="SSF52540">
    <property type="entry name" value="P-loop containing nucleoside triphosphate hydrolases"/>
    <property type="match status" value="1"/>
</dbReference>
<evidence type="ECO:0000256" key="1">
    <source>
        <dbReference type="ARBA" id="ARBA00022448"/>
    </source>
</evidence>
<gene>
    <name evidence="5" type="ORF">JIN85_17140</name>
</gene>
<dbReference type="InterPro" id="IPR008995">
    <property type="entry name" value="Mo/tungstate-bd_C_term_dom"/>
</dbReference>
<accession>A0A934SFC0</accession>
<dbReference type="InterPro" id="IPR017871">
    <property type="entry name" value="ABC_transporter-like_CS"/>
</dbReference>
<dbReference type="InterPro" id="IPR027417">
    <property type="entry name" value="P-loop_NTPase"/>
</dbReference>
<dbReference type="SUPFAM" id="SSF50331">
    <property type="entry name" value="MOP-like"/>
    <property type="match status" value="1"/>
</dbReference>
<dbReference type="Pfam" id="PF08402">
    <property type="entry name" value="TOBE_2"/>
    <property type="match status" value="1"/>
</dbReference>
<keyword evidence="3 5" id="KW-0067">ATP-binding</keyword>
<reference evidence="5" key="1">
    <citation type="submission" date="2021-01" db="EMBL/GenBank/DDBJ databases">
        <title>Modified the classification status of verrucomicrobia.</title>
        <authorList>
            <person name="Feng X."/>
        </authorList>
    </citation>
    <scope>NUCLEOTIDE SEQUENCE</scope>
    <source>
        <strain evidence="5">KCTC 22041</strain>
    </source>
</reference>
<evidence type="ECO:0000313" key="5">
    <source>
        <dbReference type="EMBL" id="MBK1884148.1"/>
    </source>
</evidence>
<dbReference type="FunFam" id="3.40.50.300:FF:000042">
    <property type="entry name" value="Maltose/maltodextrin ABC transporter, ATP-binding protein"/>
    <property type="match status" value="1"/>
</dbReference>